<feature type="compositionally biased region" description="Basic residues" evidence="1">
    <location>
        <begin position="65"/>
        <end position="75"/>
    </location>
</feature>
<organism evidence="2 3">
    <name type="scientific">Drosophila albomicans</name>
    <name type="common">Fruit fly</name>
    <dbReference type="NCBI Taxonomy" id="7291"/>
    <lineage>
        <taxon>Eukaryota</taxon>
        <taxon>Metazoa</taxon>
        <taxon>Ecdysozoa</taxon>
        <taxon>Arthropoda</taxon>
        <taxon>Hexapoda</taxon>
        <taxon>Insecta</taxon>
        <taxon>Pterygota</taxon>
        <taxon>Neoptera</taxon>
        <taxon>Endopterygota</taxon>
        <taxon>Diptera</taxon>
        <taxon>Brachycera</taxon>
        <taxon>Muscomorpha</taxon>
        <taxon>Ephydroidea</taxon>
        <taxon>Drosophilidae</taxon>
        <taxon>Drosophila</taxon>
    </lineage>
</organism>
<evidence type="ECO:0000313" key="2">
    <source>
        <dbReference type="Proteomes" id="UP000515160"/>
    </source>
</evidence>
<evidence type="ECO:0000256" key="1">
    <source>
        <dbReference type="SAM" id="MobiDB-lite"/>
    </source>
</evidence>
<dbReference type="RefSeq" id="XP_034105018.1">
    <property type="nucleotide sequence ID" value="XM_034249127.2"/>
</dbReference>
<feature type="compositionally biased region" description="Polar residues" evidence="1">
    <location>
        <begin position="44"/>
        <end position="62"/>
    </location>
</feature>
<feature type="region of interest" description="Disordered" evidence="1">
    <location>
        <begin position="1"/>
        <end position="112"/>
    </location>
</feature>
<dbReference type="Proteomes" id="UP000515160">
    <property type="component" value="Chromosome 3"/>
</dbReference>
<sequence length="150" mass="16825">MFNSIEIPDSEDEMPEPTRLTESEKSVISGTESNDPSPKKQNELSDTSSCGKSTESLSSSEARAQIRHRARKTQHTVRNGVENEIQFETIPLDDTADGSSSPQSKVPRLEDDDIKTVVENMLDSEEMQQIIKQIAEEREFHFKYLPIAAA</sequence>
<proteinExistence type="predicted"/>
<feature type="compositionally biased region" description="Polar residues" evidence="1">
    <location>
        <begin position="26"/>
        <end position="36"/>
    </location>
</feature>
<reference evidence="3" key="1">
    <citation type="submission" date="2025-08" db="UniProtKB">
        <authorList>
            <consortium name="RefSeq"/>
        </authorList>
    </citation>
    <scope>IDENTIFICATION</scope>
    <source>
        <strain evidence="3">15112-1751.03</strain>
        <tissue evidence="3">Whole Adult</tissue>
    </source>
</reference>
<accession>A0A6P8WZU3</accession>
<dbReference type="GeneID" id="117568452"/>
<protein>
    <submittedName>
        <fullName evidence="3">Uncharacterized protein LOC117568452 isoform X2</fullName>
    </submittedName>
</protein>
<evidence type="ECO:0000313" key="3">
    <source>
        <dbReference type="RefSeq" id="XP_034105018.1"/>
    </source>
</evidence>
<dbReference type="OrthoDB" id="7995378at2759"/>
<name>A0A6P8WZU3_DROAB</name>
<dbReference type="AlphaFoldDB" id="A0A6P8WZU3"/>
<keyword evidence="2" id="KW-1185">Reference proteome</keyword>
<gene>
    <name evidence="3" type="primary">LOC117568452</name>
</gene>